<dbReference type="EMBL" id="CACRSS010000020">
    <property type="protein sequence ID" value="VYT20520.1"/>
    <property type="molecule type" value="Genomic_DNA"/>
</dbReference>
<protein>
    <submittedName>
        <fullName evidence="1">Uncharacterized protein</fullName>
    </submittedName>
</protein>
<gene>
    <name evidence="1" type="ORF">AMLFYP55_01066</name>
</gene>
<name>A0A6N2US75_9BACT</name>
<evidence type="ECO:0000313" key="1">
    <source>
        <dbReference type="EMBL" id="VYT20520.1"/>
    </source>
</evidence>
<sequence length="166" mass="18099">MMKRYLLIFLLSGMDTGALKAEKVLDGFDEEPFEQPVILPEKTRLSPVAAYMGEPSAGGTGKAVRAVLAASGGGGRKQMAGPEWKGGNGLDCRRIVFPVERLFHYPGEAVVPGCPATRSPSWFKAVVFRLPSRRTGYRSFPWNACTGLRPFTTCSGRWRAGIMKGM</sequence>
<reference evidence="1" key="1">
    <citation type="submission" date="2019-11" db="EMBL/GenBank/DDBJ databases">
        <authorList>
            <person name="Feng L."/>
        </authorList>
    </citation>
    <scope>NUCLEOTIDE SEQUENCE</scope>
    <source>
        <strain evidence="1">AMuciniphilaLFYP55</strain>
    </source>
</reference>
<organism evidence="1">
    <name type="scientific">Akkermansia muciniphila</name>
    <dbReference type="NCBI Taxonomy" id="239935"/>
    <lineage>
        <taxon>Bacteria</taxon>
        <taxon>Pseudomonadati</taxon>
        <taxon>Verrucomicrobiota</taxon>
        <taxon>Verrucomicrobiia</taxon>
        <taxon>Verrucomicrobiales</taxon>
        <taxon>Akkermansiaceae</taxon>
        <taxon>Akkermansia</taxon>
    </lineage>
</organism>
<accession>A0A6N2US75</accession>
<proteinExistence type="predicted"/>
<dbReference type="AlphaFoldDB" id="A0A6N2US75"/>